<dbReference type="Proteomes" id="UP000587991">
    <property type="component" value="Unassembled WGS sequence"/>
</dbReference>
<dbReference type="Pfam" id="PF00528">
    <property type="entry name" value="BPD_transp_1"/>
    <property type="match status" value="1"/>
</dbReference>
<keyword evidence="7 9" id="KW-1133">Transmembrane helix</keyword>
<dbReference type="GO" id="GO:0005886">
    <property type="term" value="C:plasma membrane"/>
    <property type="evidence" value="ECO:0007669"/>
    <property type="project" value="UniProtKB-SubCell"/>
</dbReference>
<comment type="subcellular location">
    <subcellularLocation>
        <location evidence="9">Cell inner membrane</location>
        <topology evidence="9">Multi-pass membrane protein</topology>
    </subcellularLocation>
    <subcellularLocation>
        <location evidence="1">Cell membrane</location>
        <topology evidence="1">Multi-pass membrane protein</topology>
    </subcellularLocation>
</comment>
<feature type="transmembrane region" description="Helical" evidence="9">
    <location>
        <begin position="206"/>
        <end position="236"/>
    </location>
</feature>
<feature type="transmembrane region" description="Helical" evidence="9">
    <location>
        <begin position="21"/>
        <end position="47"/>
    </location>
</feature>
<dbReference type="GO" id="GO:0005315">
    <property type="term" value="F:phosphate transmembrane transporter activity"/>
    <property type="evidence" value="ECO:0007669"/>
    <property type="project" value="InterPro"/>
</dbReference>
<evidence type="ECO:0000256" key="5">
    <source>
        <dbReference type="ARBA" id="ARBA00022475"/>
    </source>
</evidence>
<proteinExistence type="inferred from homology"/>
<dbReference type="InterPro" id="IPR005672">
    <property type="entry name" value="Phosphate_PstA"/>
</dbReference>
<feature type="transmembrane region" description="Helical" evidence="9">
    <location>
        <begin position="74"/>
        <end position="103"/>
    </location>
</feature>
<evidence type="ECO:0000313" key="11">
    <source>
        <dbReference type="EMBL" id="NLR74072.1"/>
    </source>
</evidence>
<organism evidence="11 12">
    <name type="scientific">Leeia aquatica</name>
    <dbReference type="NCBI Taxonomy" id="2725557"/>
    <lineage>
        <taxon>Bacteria</taxon>
        <taxon>Pseudomonadati</taxon>
        <taxon>Pseudomonadota</taxon>
        <taxon>Betaproteobacteria</taxon>
        <taxon>Neisseriales</taxon>
        <taxon>Leeiaceae</taxon>
        <taxon>Leeia</taxon>
    </lineage>
</organism>
<keyword evidence="12" id="KW-1185">Reference proteome</keyword>
<evidence type="ECO:0000256" key="7">
    <source>
        <dbReference type="ARBA" id="ARBA00022989"/>
    </source>
</evidence>
<comment type="similarity">
    <text evidence="2 9">Belongs to the binding-protein-dependent transport system permease family. CysTW subfamily.</text>
</comment>
<evidence type="ECO:0000256" key="8">
    <source>
        <dbReference type="ARBA" id="ARBA00023136"/>
    </source>
</evidence>
<evidence type="ECO:0000256" key="1">
    <source>
        <dbReference type="ARBA" id="ARBA00004651"/>
    </source>
</evidence>
<name>A0A847SDP5_9NEIS</name>
<dbReference type="GO" id="GO:0035435">
    <property type="term" value="P:phosphate ion transmembrane transport"/>
    <property type="evidence" value="ECO:0007669"/>
    <property type="project" value="InterPro"/>
</dbReference>
<feature type="domain" description="ABC transmembrane type-1" evidence="10">
    <location>
        <begin position="78"/>
        <end position="297"/>
    </location>
</feature>
<evidence type="ECO:0000313" key="12">
    <source>
        <dbReference type="Proteomes" id="UP000587991"/>
    </source>
</evidence>
<accession>A0A847SDP5</accession>
<dbReference type="SUPFAM" id="SSF161098">
    <property type="entry name" value="MetI-like"/>
    <property type="match status" value="1"/>
</dbReference>
<keyword evidence="4" id="KW-0813">Transport</keyword>
<dbReference type="CDD" id="cd06261">
    <property type="entry name" value="TM_PBP2"/>
    <property type="match status" value="1"/>
</dbReference>
<dbReference type="InterPro" id="IPR000515">
    <property type="entry name" value="MetI-like"/>
</dbReference>
<evidence type="ECO:0000256" key="2">
    <source>
        <dbReference type="ARBA" id="ARBA00007069"/>
    </source>
</evidence>
<evidence type="ECO:0000256" key="6">
    <source>
        <dbReference type="ARBA" id="ARBA00022692"/>
    </source>
</evidence>
<dbReference type="RefSeq" id="WP_168875711.1">
    <property type="nucleotide sequence ID" value="NZ_JABAIM010000001.1"/>
</dbReference>
<evidence type="ECO:0000256" key="3">
    <source>
        <dbReference type="ARBA" id="ARBA00016864"/>
    </source>
</evidence>
<dbReference type="InterPro" id="IPR035906">
    <property type="entry name" value="MetI-like_sf"/>
</dbReference>
<evidence type="ECO:0000259" key="10">
    <source>
        <dbReference type="PROSITE" id="PS50928"/>
    </source>
</evidence>
<keyword evidence="6 9" id="KW-0812">Transmembrane</keyword>
<dbReference type="NCBIfam" id="TIGR00974">
    <property type="entry name" value="3a0107s02c"/>
    <property type="match status" value="1"/>
</dbReference>
<evidence type="ECO:0000256" key="4">
    <source>
        <dbReference type="ARBA" id="ARBA00022448"/>
    </source>
</evidence>
<dbReference type="Gene3D" id="1.10.3720.10">
    <property type="entry name" value="MetI-like"/>
    <property type="match status" value="1"/>
</dbReference>
<dbReference type="EMBL" id="JABAIM010000001">
    <property type="protein sequence ID" value="NLR74072.1"/>
    <property type="molecule type" value="Genomic_DNA"/>
</dbReference>
<gene>
    <name evidence="11" type="primary">pstA</name>
    <name evidence="11" type="ORF">HF682_02765</name>
</gene>
<evidence type="ECO:0000256" key="9">
    <source>
        <dbReference type="RuleBase" id="RU363043"/>
    </source>
</evidence>
<feature type="transmembrane region" description="Helical" evidence="9">
    <location>
        <begin position="145"/>
        <end position="166"/>
    </location>
</feature>
<keyword evidence="8 9" id="KW-0472">Membrane</keyword>
<reference evidence="11 12" key="1">
    <citation type="submission" date="2020-04" db="EMBL/GenBank/DDBJ databases">
        <title>Draft genome of Leeia sp. IMCC25680.</title>
        <authorList>
            <person name="Song J."/>
            <person name="Cho J.-C."/>
        </authorList>
    </citation>
    <scope>NUCLEOTIDE SEQUENCE [LARGE SCALE GENOMIC DNA]</scope>
    <source>
        <strain evidence="11 12">IMCC25680</strain>
    </source>
</reference>
<protein>
    <recommendedName>
        <fullName evidence="3 9">Phosphate transport system permease protein PstA</fullName>
    </recommendedName>
</protein>
<dbReference type="PROSITE" id="PS50928">
    <property type="entry name" value="ABC_TM1"/>
    <property type="match status" value="1"/>
</dbReference>
<dbReference type="AlphaFoldDB" id="A0A847SDP5"/>
<feature type="transmembrane region" description="Helical" evidence="9">
    <location>
        <begin position="275"/>
        <end position="300"/>
    </location>
</feature>
<keyword evidence="5 9" id="KW-1003">Cell membrane</keyword>
<sequence length="310" mass="33651">MDAQRSLALRQMIVRHKRWDVIFAAMGLVAIMLGLLTLITLFGGLIYDGYAPMVSPEQDFFSNFPSGRASRAGVLAALVGSAAVMVVTLLVAVPLGIAAGLYLEEYAGKNWFTSLIEVNVSNLASVPSIIFGILGLAVFVQKFALGNSILSAGMTLALLILPVIIVTTREAVRSIPVGIREASYGVGATKWQTVSRHVLPYSMPGILTGVIIGMARAIGETAPLVVVGAVAFITFLPHSPIQPDFPWISFEWLKDPYTVMPMQMFDWVSRPQEDFHALAAGAGLVLIVMTLLMNGLAIYLRYRLRKSIKW</sequence>
<comment type="caution">
    <text evidence="11">The sequence shown here is derived from an EMBL/GenBank/DDBJ whole genome shotgun (WGS) entry which is preliminary data.</text>
</comment>
<dbReference type="PANTHER" id="PTHR43470">
    <property type="entry name" value="PHOSPHATE TRANSPORT SYSTEM PERMEASE PROTEIN PSTA-RELATED"/>
    <property type="match status" value="1"/>
</dbReference>
<dbReference type="PANTHER" id="PTHR43470:SF5">
    <property type="entry name" value="PHOSPHATE TRANSPORT SYSTEM PERMEASE PROTEIN PSTA"/>
    <property type="match status" value="1"/>
</dbReference>
<feature type="transmembrane region" description="Helical" evidence="9">
    <location>
        <begin position="115"/>
        <end position="139"/>
    </location>
</feature>